<sequence length="435" mass="49747">MELSRADKTVMYNCYAEQTNLNMFHDSGNLVVSVLSTQQDTCKIPHGILLSLQIDSLGIYEPQIYQVDYDYFNTNQFNLLCDNPICSNLNKAKAAQLIIETKTHITYVKIRSIRLTNGLATNCFNDNESKIELLNGAIIADLYPTYSCLNSIVTKQLGKLLLKTPDNARVFIIYSDNSISVHDPVYVEVLNAEFVPTHTVNSNSKTIRVKLSKTGISNHFIQSLDNGVITKAVKKIMVHLQFTTDLILIKTTQTIVNNFKFTGIQDAYSDVSIQLIYGGFVIRKFSTSKTSYYNDLLTSQGVTSCASEYVFTLKDVSKTDKFWFRIIETGLPSYLLNGLPLHNTCSERFPNQQCDQLAEQLQQYKLAELSVRENIYYYNESVQINNFTVTIVNMTDSCFQYGYIYTFRKEKQPYILMKINIVNIVNWMITTRFKQ</sequence>
<dbReference type="AlphaFoldDB" id="A0AA86QHQ0"/>
<comment type="caution">
    <text evidence="1">The sequence shown here is derived from an EMBL/GenBank/DDBJ whole genome shotgun (WGS) entry which is preliminary data.</text>
</comment>
<reference evidence="2 3" key="2">
    <citation type="submission" date="2024-07" db="EMBL/GenBank/DDBJ databases">
        <authorList>
            <person name="Akdeniz Z."/>
        </authorList>
    </citation>
    <scope>NUCLEOTIDE SEQUENCE [LARGE SCALE GENOMIC DNA]</scope>
</reference>
<keyword evidence="3" id="KW-1185">Reference proteome</keyword>
<dbReference type="EMBL" id="CAXDID020000061">
    <property type="protein sequence ID" value="CAL6010339.1"/>
    <property type="molecule type" value="Genomic_DNA"/>
</dbReference>
<name>A0AA86QHQ0_9EUKA</name>
<evidence type="ECO:0000313" key="3">
    <source>
        <dbReference type="Proteomes" id="UP001642409"/>
    </source>
</evidence>
<accession>A0AA86QHQ0</accession>
<gene>
    <name evidence="2" type="ORF">HINF_LOCUS22037</name>
    <name evidence="1" type="ORF">HINF_LOCUS46153</name>
</gene>
<organism evidence="1">
    <name type="scientific">Hexamita inflata</name>
    <dbReference type="NCBI Taxonomy" id="28002"/>
    <lineage>
        <taxon>Eukaryota</taxon>
        <taxon>Metamonada</taxon>
        <taxon>Diplomonadida</taxon>
        <taxon>Hexamitidae</taxon>
        <taxon>Hexamitinae</taxon>
        <taxon>Hexamita</taxon>
    </lineage>
</organism>
<dbReference type="EMBL" id="CATOUU010000906">
    <property type="protein sequence ID" value="CAI9958508.1"/>
    <property type="molecule type" value="Genomic_DNA"/>
</dbReference>
<protein>
    <submittedName>
        <fullName evidence="1">Uncharacterized protein</fullName>
    </submittedName>
</protein>
<evidence type="ECO:0000313" key="2">
    <source>
        <dbReference type="EMBL" id="CAL6010339.1"/>
    </source>
</evidence>
<evidence type="ECO:0000313" key="1">
    <source>
        <dbReference type="EMBL" id="CAI9958508.1"/>
    </source>
</evidence>
<dbReference type="Proteomes" id="UP001642409">
    <property type="component" value="Unassembled WGS sequence"/>
</dbReference>
<reference evidence="1" key="1">
    <citation type="submission" date="2023-06" db="EMBL/GenBank/DDBJ databases">
        <authorList>
            <person name="Kurt Z."/>
        </authorList>
    </citation>
    <scope>NUCLEOTIDE SEQUENCE</scope>
</reference>
<proteinExistence type="predicted"/>